<dbReference type="SUPFAM" id="SSF46785">
    <property type="entry name" value="Winged helix' DNA-binding domain"/>
    <property type="match status" value="1"/>
</dbReference>
<keyword evidence="5" id="KW-0805">Transcription regulation</keyword>
<accession>A0A1N7JZW1</accession>
<dbReference type="OrthoDB" id="9804020at2"/>
<keyword evidence="6" id="KW-0238">DNA-binding</keyword>
<dbReference type="GO" id="GO:0030170">
    <property type="term" value="F:pyridoxal phosphate binding"/>
    <property type="evidence" value="ECO:0007669"/>
    <property type="project" value="InterPro"/>
</dbReference>
<name>A0A1N7JZW1_9GAMM</name>
<dbReference type="CDD" id="cd07377">
    <property type="entry name" value="WHTH_GntR"/>
    <property type="match status" value="1"/>
</dbReference>
<dbReference type="GO" id="GO:0008483">
    <property type="term" value="F:transaminase activity"/>
    <property type="evidence" value="ECO:0007669"/>
    <property type="project" value="UniProtKB-KW"/>
</dbReference>
<dbReference type="Pfam" id="PF00392">
    <property type="entry name" value="GntR"/>
    <property type="match status" value="1"/>
</dbReference>
<dbReference type="SMART" id="SM00345">
    <property type="entry name" value="HTH_GNTR"/>
    <property type="match status" value="1"/>
</dbReference>
<evidence type="ECO:0000313" key="9">
    <source>
        <dbReference type="EMBL" id="SIS54786.1"/>
    </source>
</evidence>
<evidence type="ECO:0000256" key="7">
    <source>
        <dbReference type="ARBA" id="ARBA00023163"/>
    </source>
</evidence>
<dbReference type="PANTHER" id="PTHR46577">
    <property type="entry name" value="HTH-TYPE TRANSCRIPTIONAL REGULATORY PROTEIN GABR"/>
    <property type="match status" value="1"/>
</dbReference>
<comment type="similarity">
    <text evidence="1">In the C-terminal section; belongs to the class-I pyridoxal-phosphate-dependent aminotransferase family.</text>
</comment>
<dbReference type="Proteomes" id="UP000185999">
    <property type="component" value="Unassembled WGS sequence"/>
</dbReference>
<dbReference type="PANTHER" id="PTHR46577:SF2">
    <property type="entry name" value="TRANSCRIPTIONAL REGULATORY PROTEIN"/>
    <property type="match status" value="1"/>
</dbReference>
<dbReference type="SUPFAM" id="SSF53383">
    <property type="entry name" value="PLP-dependent transferases"/>
    <property type="match status" value="1"/>
</dbReference>
<evidence type="ECO:0000256" key="3">
    <source>
        <dbReference type="ARBA" id="ARBA00022679"/>
    </source>
</evidence>
<keyword evidence="3" id="KW-0808">Transferase</keyword>
<evidence type="ECO:0000256" key="4">
    <source>
        <dbReference type="ARBA" id="ARBA00022898"/>
    </source>
</evidence>
<feature type="domain" description="HTH gntR-type" evidence="8">
    <location>
        <begin position="1"/>
        <end position="69"/>
    </location>
</feature>
<dbReference type="InterPro" id="IPR004839">
    <property type="entry name" value="Aminotransferase_I/II_large"/>
</dbReference>
<dbReference type="RefSeq" id="WP_054340947.1">
    <property type="nucleotide sequence ID" value="NZ_FTOE01000002.1"/>
</dbReference>
<sequence length="474" mass="52973">MKLYEQVAHSIAERIEQSFYQTGEKLPSIRSLSLTHEVSISTAQEAYRLLEDQGWAESRPKSGFYVINKQKAPQHLPDLSRPIQKPIEISQWEEVLNLLCASTTSDIVQLSRAIPDLEAPTLKPLTRIMSDLNKHAQASMLSYESLRGADSLRLQIARLMVDSGCRLHPDDIIITTGCQEALSASLRAITQPGDIVAVDSPSFYGSMQAIKAHGLKAIEIPTHPETGISLEALELALEQWPIKAIQLTPTCNNPLGYTMPVEHKKRLLELTSRYDLPIIEDDIYGDLSYISPRPPSIKSFDTQGRVLLCSSFSKTLAPGLRIGWVAPGRYVNLVMHMKYVVTASTSTLPQHAIAEFIAQGGYERHIRKMRAQYHQSRDVMIGWVEKYFPVGTKISYPQGGFVLWVELSDEIDTVILNERTMRQNVSIAPGMLFSGSGKYSNCMRLNFTDKPSVKNENAIKTVGNMVSKMLTDLL</sequence>
<dbReference type="STRING" id="619304.SAMN05421760_102104"/>
<dbReference type="EMBL" id="FTOE01000002">
    <property type="protein sequence ID" value="SIS54786.1"/>
    <property type="molecule type" value="Genomic_DNA"/>
</dbReference>
<dbReference type="CDD" id="cd00609">
    <property type="entry name" value="AAT_like"/>
    <property type="match status" value="1"/>
</dbReference>
<dbReference type="Gene3D" id="1.10.10.10">
    <property type="entry name" value="Winged helix-like DNA-binding domain superfamily/Winged helix DNA-binding domain"/>
    <property type="match status" value="1"/>
</dbReference>
<evidence type="ECO:0000256" key="6">
    <source>
        <dbReference type="ARBA" id="ARBA00023125"/>
    </source>
</evidence>
<dbReference type="InterPro" id="IPR036388">
    <property type="entry name" value="WH-like_DNA-bd_sf"/>
</dbReference>
<proteinExistence type="inferred from homology"/>
<dbReference type="InterPro" id="IPR015422">
    <property type="entry name" value="PyrdxlP-dep_Trfase_small"/>
</dbReference>
<dbReference type="PROSITE" id="PS50949">
    <property type="entry name" value="HTH_GNTR"/>
    <property type="match status" value="1"/>
</dbReference>
<dbReference type="InterPro" id="IPR015424">
    <property type="entry name" value="PyrdxlP-dep_Trfase"/>
</dbReference>
<gene>
    <name evidence="9" type="ORF">SAMN05421760_102104</name>
</gene>
<evidence type="ECO:0000256" key="5">
    <source>
        <dbReference type="ARBA" id="ARBA00023015"/>
    </source>
</evidence>
<keyword evidence="2" id="KW-0032">Aminotransferase</keyword>
<keyword evidence="4" id="KW-0663">Pyridoxal phosphate</keyword>
<dbReference type="Pfam" id="PF00155">
    <property type="entry name" value="Aminotran_1_2"/>
    <property type="match status" value="1"/>
</dbReference>
<evidence type="ECO:0000313" key="10">
    <source>
        <dbReference type="Proteomes" id="UP000185999"/>
    </source>
</evidence>
<dbReference type="InterPro" id="IPR051446">
    <property type="entry name" value="HTH_trans_reg/aminotransferase"/>
</dbReference>
<evidence type="ECO:0000259" key="8">
    <source>
        <dbReference type="PROSITE" id="PS50949"/>
    </source>
</evidence>
<dbReference type="InterPro" id="IPR000524">
    <property type="entry name" value="Tscrpt_reg_HTH_GntR"/>
</dbReference>
<dbReference type="AlphaFoldDB" id="A0A1N7JZW1"/>
<evidence type="ECO:0000256" key="2">
    <source>
        <dbReference type="ARBA" id="ARBA00022576"/>
    </source>
</evidence>
<dbReference type="Gene3D" id="3.90.1150.10">
    <property type="entry name" value="Aspartate Aminotransferase, domain 1"/>
    <property type="match status" value="1"/>
</dbReference>
<dbReference type="FunFam" id="3.40.640.10:FF:000023">
    <property type="entry name" value="Transcriptional regulator, GntR family"/>
    <property type="match status" value="1"/>
</dbReference>
<organism evidence="9 10">
    <name type="scientific">Neptunomonas antarctica</name>
    <dbReference type="NCBI Taxonomy" id="619304"/>
    <lineage>
        <taxon>Bacteria</taxon>
        <taxon>Pseudomonadati</taxon>
        <taxon>Pseudomonadota</taxon>
        <taxon>Gammaproteobacteria</taxon>
        <taxon>Oceanospirillales</taxon>
        <taxon>Oceanospirillaceae</taxon>
        <taxon>Neptunomonas</taxon>
    </lineage>
</organism>
<dbReference type="GO" id="GO:0003700">
    <property type="term" value="F:DNA-binding transcription factor activity"/>
    <property type="evidence" value="ECO:0007669"/>
    <property type="project" value="InterPro"/>
</dbReference>
<dbReference type="Gene3D" id="3.40.640.10">
    <property type="entry name" value="Type I PLP-dependent aspartate aminotransferase-like (Major domain)"/>
    <property type="match status" value="1"/>
</dbReference>
<keyword evidence="10" id="KW-1185">Reference proteome</keyword>
<dbReference type="GO" id="GO:0003677">
    <property type="term" value="F:DNA binding"/>
    <property type="evidence" value="ECO:0007669"/>
    <property type="project" value="UniProtKB-KW"/>
</dbReference>
<keyword evidence="7" id="KW-0804">Transcription</keyword>
<evidence type="ECO:0000256" key="1">
    <source>
        <dbReference type="ARBA" id="ARBA00005384"/>
    </source>
</evidence>
<protein>
    <submittedName>
        <fullName evidence="9">Transcriptional regulator, GntR family</fullName>
    </submittedName>
</protein>
<dbReference type="InterPro" id="IPR015421">
    <property type="entry name" value="PyrdxlP-dep_Trfase_major"/>
</dbReference>
<dbReference type="InterPro" id="IPR036390">
    <property type="entry name" value="WH_DNA-bd_sf"/>
</dbReference>
<reference evidence="10" key="1">
    <citation type="submission" date="2017-01" db="EMBL/GenBank/DDBJ databases">
        <authorList>
            <person name="Varghese N."/>
            <person name="Submissions S."/>
        </authorList>
    </citation>
    <scope>NUCLEOTIDE SEQUENCE [LARGE SCALE GENOMIC DNA]</scope>
    <source>
        <strain evidence="10">DSM 22306</strain>
    </source>
</reference>